<dbReference type="InterPro" id="IPR015797">
    <property type="entry name" value="NUDIX_hydrolase-like_dom_sf"/>
</dbReference>
<dbReference type="Proteomes" id="UP001258181">
    <property type="component" value="Unassembled WGS sequence"/>
</dbReference>
<dbReference type="Pfam" id="PF00293">
    <property type="entry name" value="NUDIX"/>
    <property type="match status" value="1"/>
</dbReference>
<protein>
    <submittedName>
        <fullName evidence="5">ADP-ribose pyrophosphatase YjhB (NUDIX family)</fullName>
    </submittedName>
</protein>
<reference evidence="5 6" key="1">
    <citation type="submission" date="2023-07" db="EMBL/GenBank/DDBJ databases">
        <title>Sorghum-associated microbial communities from plants grown in Nebraska, USA.</title>
        <authorList>
            <person name="Schachtman D."/>
        </authorList>
    </citation>
    <scope>NUCLEOTIDE SEQUENCE [LARGE SCALE GENOMIC DNA]</scope>
    <source>
        <strain evidence="5 6">BE211</strain>
    </source>
</reference>
<comment type="caution">
    <text evidence="5">The sequence shown here is derived from an EMBL/GenBank/DDBJ whole genome shotgun (WGS) entry which is preliminary data.</text>
</comment>
<dbReference type="Gene3D" id="3.90.79.10">
    <property type="entry name" value="Nucleoside Triphosphate Pyrophosphohydrolase"/>
    <property type="match status" value="1"/>
</dbReference>
<evidence type="ECO:0000313" key="5">
    <source>
        <dbReference type="EMBL" id="MDR7071384.1"/>
    </source>
</evidence>
<evidence type="ECO:0000256" key="3">
    <source>
        <dbReference type="RuleBase" id="RU003476"/>
    </source>
</evidence>
<name>A0ABU1TVZ4_9BACL</name>
<evidence type="ECO:0000256" key="2">
    <source>
        <dbReference type="ARBA" id="ARBA00022801"/>
    </source>
</evidence>
<dbReference type="PANTHER" id="PTHR43046:SF2">
    <property type="entry name" value="8-OXO-DGTP DIPHOSPHATASE-RELATED"/>
    <property type="match status" value="1"/>
</dbReference>
<accession>A0ABU1TVZ4</accession>
<proteinExistence type="inferred from homology"/>
<dbReference type="PROSITE" id="PS51462">
    <property type="entry name" value="NUDIX"/>
    <property type="match status" value="1"/>
</dbReference>
<dbReference type="InterPro" id="IPR000086">
    <property type="entry name" value="NUDIX_hydrolase_dom"/>
</dbReference>
<sequence length="155" mass="17918">MDYIKHLRSLVGTEKVIMVVAGAIVFDQQNRILLQKRSDNGRWGMPGGFMEFNETVQDTAKREVYEETGLVLNKLELFGIYSGSDYEKTFENGDQVAMVQIIFTCSDYEGTLVQQNEESLKNEFFPLNHLPNDLFLEHKVFLKDLFSTKERPIIK</sequence>
<evidence type="ECO:0000259" key="4">
    <source>
        <dbReference type="PROSITE" id="PS51462"/>
    </source>
</evidence>
<dbReference type="SUPFAM" id="SSF55811">
    <property type="entry name" value="Nudix"/>
    <property type="match status" value="1"/>
</dbReference>
<dbReference type="InterPro" id="IPR020476">
    <property type="entry name" value="Nudix_hydrolase"/>
</dbReference>
<evidence type="ECO:0000256" key="1">
    <source>
        <dbReference type="ARBA" id="ARBA00001946"/>
    </source>
</evidence>
<dbReference type="RefSeq" id="WP_310255942.1">
    <property type="nucleotide sequence ID" value="NZ_JAVDWA010000001.1"/>
</dbReference>
<dbReference type="EMBL" id="JAVDWA010000001">
    <property type="protein sequence ID" value="MDR7071384.1"/>
    <property type="molecule type" value="Genomic_DNA"/>
</dbReference>
<comment type="similarity">
    <text evidence="3">Belongs to the Nudix hydrolase family.</text>
</comment>
<dbReference type="PRINTS" id="PR00502">
    <property type="entry name" value="NUDIXFAMILY"/>
</dbReference>
<dbReference type="InterPro" id="IPR020084">
    <property type="entry name" value="NUDIX_hydrolase_CS"/>
</dbReference>
<dbReference type="CDD" id="cd04677">
    <property type="entry name" value="NUDIX_Hydrolase"/>
    <property type="match status" value="1"/>
</dbReference>
<evidence type="ECO:0000313" key="6">
    <source>
        <dbReference type="Proteomes" id="UP001258181"/>
    </source>
</evidence>
<keyword evidence="6" id="KW-1185">Reference proteome</keyword>
<keyword evidence="2 3" id="KW-0378">Hydrolase</keyword>
<dbReference type="PROSITE" id="PS00893">
    <property type="entry name" value="NUDIX_BOX"/>
    <property type="match status" value="1"/>
</dbReference>
<comment type="cofactor">
    <cofactor evidence="1">
        <name>Mg(2+)</name>
        <dbReference type="ChEBI" id="CHEBI:18420"/>
    </cofactor>
</comment>
<gene>
    <name evidence="5" type="ORF">J2X07_000359</name>
</gene>
<dbReference type="PANTHER" id="PTHR43046">
    <property type="entry name" value="GDP-MANNOSE MANNOSYL HYDROLASE"/>
    <property type="match status" value="1"/>
</dbReference>
<feature type="domain" description="Nudix hydrolase" evidence="4">
    <location>
        <begin position="16"/>
        <end position="148"/>
    </location>
</feature>
<organism evidence="5 6">
    <name type="scientific">Fictibacillus barbaricus</name>
    <dbReference type="NCBI Taxonomy" id="182136"/>
    <lineage>
        <taxon>Bacteria</taxon>
        <taxon>Bacillati</taxon>
        <taxon>Bacillota</taxon>
        <taxon>Bacilli</taxon>
        <taxon>Bacillales</taxon>
        <taxon>Fictibacillaceae</taxon>
        <taxon>Fictibacillus</taxon>
    </lineage>
</organism>